<dbReference type="Proteomes" id="UP000799118">
    <property type="component" value="Unassembled WGS sequence"/>
</dbReference>
<feature type="region of interest" description="Disordered" evidence="1">
    <location>
        <begin position="215"/>
        <end position="249"/>
    </location>
</feature>
<proteinExistence type="predicted"/>
<evidence type="ECO:0000256" key="1">
    <source>
        <dbReference type="SAM" id="MobiDB-lite"/>
    </source>
</evidence>
<reference evidence="2" key="1">
    <citation type="journal article" date="2019" name="Environ. Microbiol.">
        <title>Fungal ecological strategies reflected in gene transcription - a case study of two litter decomposers.</title>
        <authorList>
            <person name="Barbi F."/>
            <person name="Kohler A."/>
            <person name="Barry K."/>
            <person name="Baskaran P."/>
            <person name="Daum C."/>
            <person name="Fauchery L."/>
            <person name="Ihrmark K."/>
            <person name="Kuo A."/>
            <person name="LaButti K."/>
            <person name="Lipzen A."/>
            <person name="Morin E."/>
            <person name="Grigoriev I.V."/>
            <person name="Henrissat B."/>
            <person name="Lindahl B."/>
            <person name="Martin F."/>
        </authorList>
    </citation>
    <scope>NUCLEOTIDE SEQUENCE</scope>
    <source>
        <strain evidence="2">JB14</strain>
    </source>
</reference>
<dbReference type="AlphaFoldDB" id="A0A6A4HCW7"/>
<gene>
    <name evidence="2" type="ORF">BT96DRAFT_977899</name>
</gene>
<dbReference type="OrthoDB" id="3068631at2759"/>
<evidence type="ECO:0000313" key="3">
    <source>
        <dbReference type="Proteomes" id="UP000799118"/>
    </source>
</evidence>
<organism evidence="2 3">
    <name type="scientific">Gymnopus androsaceus JB14</name>
    <dbReference type="NCBI Taxonomy" id="1447944"/>
    <lineage>
        <taxon>Eukaryota</taxon>
        <taxon>Fungi</taxon>
        <taxon>Dikarya</taxon>
        <taxon>Basidiomycota</taxon>
        <taxon>Agaricomycotina</taxon>
        <taxon>Agaricomycetes</taxon>
        <taxon>Agaricomycetidae</taxon>
        <taxon>Agaricales</taxon>
        <taxon>Marasmiineae</taxon>
        <taxon>Omphalotaceae</taxon>
        <taxon>Gymnopus</taxon>
    </lineage>
</organism>
<name>A0A6A4HCW7_9AGAR</name>
<feature type="compositionally biased region" description="Basic and acidic residues" evidence="1">
    <location>
        <begin position="215"/>
        <end position="243"/>
    </location>
</feature>
<accession>A0A6A4HCW7</accession>
<protein>
    <submittedName>
        <fullName evidence="2">Uncharacterized protein</fullName>
    </submittedName>
</protein>
<dbReference type="EMBL" id="ML769527">
    <property type="protein sequence ID" value="KAE9395656.1"/>
    <property type="molecule type" value="Genomic_DNA"/>
</dbReference>
<keyword evidence="3" id="KW-1185">Reference proteome</keyword>
<evidence type="ECO:0000313" key="2">
    <source>
        <dbReference type="EMBL" id="KAE9395656.1"/>
    </source>
</evidence>
<sequence length="594" mass="65396">MSSDKAVISDVNFVVDLVRQQGEELLRVRKELELAQKVNAASIEVFRATERHIGDLQQNCSQWCLRFSNIGLELVALKTENDTMASQLEASRADLRTALGLTNPSESYVESEQPIEDRIPSLSTSIAVASEESDSDGYTSISFSDISGTRGTIGRPGATNCPIPEPNVTQVGTTECATSDDSLEVDASVSERNCDEELGKESHTGTEIVIEARSDEEATVRPESLHVLDADKNETKPIPKSDSSEAATVDLDQKNGDVSVTPSTKQLMSGSLDGIPRDVDHLVKCLTIESLKPVCSKLPSTDTNEAVKALCLKAIGPVAETSYHVLKFPETLLAYPNTNNRTLITVSKSAKNLSCHLKQLKSGWKGHILLQNSSAGELYYLGEYESGGGCRMTDSEYDSLPEETQLYISNYAKPQMSKKPGIYTGKTELRFIGYSAMIKNQLGKEARQNGYIEALSKNVTVEYHHTQENTVGALPNANIDRIEYLQLNDDLWARFWVRRGLADAVTAIVTFDFGLLDSSDKFTSHNYAGADIELQEYPKMKLVEPLNNNVTHFAPGRTLTFMATQGTILLYQRKGENSQRMFRVPQLTSVLNQA</sequence>